<accession>A0A1I4Z2N0</accession>
<keyword evidence="2" id="KW-1185">Reference proteome</keyword>
<evidence type="ECO:0000313" key="1">
    <source>
        <dbReference type="EMBL" id="SFN44526.1"/>
    </source>
</evidence>
<name>A0A1I4Z2N0_9FLAO</name>
<dbReference type="Proteomes" id="UP000182961">
    <property type="component" value="Unassembled WGS sequence"/>
</dbReference>
<reference evidence="2" key="1">
    <citation type="submission" date="2016-10" db="EMBL/GenBank/DDBJ databases">
        <authorList>
            <person name="Varghese N."/>
            <person name="Submissions S."/>
        </authorList>
    </citation>
    <scope>NUCLEOTIDE SEQUENCE [LARGE SCALE GENOMIC DNA]</scope>
    <source>
        <strain evidence="2">DSM 4002</strain>
    </source>
</reference>
<dbReference type="AlphaFoldDB" id="A0A1I4Z2N0"/>
<evidence type="ECO:0000313" key="2">
    <source>
        <dbReference type="Proteomes" id="UP000182961"/>
    </source>
</evidence>
<dbReference type="eggNOG" id="ENOG502Z8TP">
    <property type="taxonomic scope" value="Bacteria"/>
</dbReference>
<organism evidence="1 2">
    <name type="scientific">Flavobacterium succinicans</name>
    <dbReference type="NCBI Taxonomy" id="29536"/>
    <lineage>
        <taxon>Bacteria</taxon>
        <taxon>Pseudomonadati</taxon>
        <taxon>Bacteroidota</taxon>
        <taxon>Flavobacteriia</taxon>
        <taxon>Flavobacteriales</taxon>
        <taxon>Flavobacteriaceae</taxon>
        <taxon>Flavobacterium</taxon>
    </lineage>
</organism>
<sequence length="392" mass="46641">MMNYATQYPIGNYQHTRTENTTATAPTIGRVRKLDAESQRHKRSTERQAEICTDSYATNAFLKCMFLPKLKAVQSVQACKRTAKTERDFYKFLSQLAEHYGIEPLQTQDYGYPYNMALAMWDTETKLKQNNINWDNLRLVQDSKKTFFTSEERYSTGTTLYYIPIVPLFQMLNDPKRKKTAQLLVSVCSYLYHIVDIPYYRQENSYLYWMYEMMNDWVEQDDCTEETESYIAEIVKAEWIGERIEQKLFNRINLQVFEHRLNHFKSRDTFEQECQKVAYNAFALYTQYPHESIFRNAPRPEEDPYNDENDSETVGMEKYISFIADTTGWLYERLADSINNEFNEYEAMEEPTICKRFDGSNITQTNLDFENRLFSLLDELCTLLYDYKTTRK</sequence>
<protein>
    <submittedName>
        <fullName evidence="1">Uncharacterized protein</fullName>
    </submittedName>
</protein>
<dbReference type="EMBL" id="FOUT01000013">
    <property type="protein sequence ID" value="SFN44526.1"/>
    <property type="molecule type" value="Genomic_DNA"/>
</dbReference>
<gene>
    <name evidence="1" type="ORF">SAMN05444143_11364</name>
</gene>
<proteinExistence type="predicted"/>